<accession>A0ABW0GDB6</accession>
<comment type="caution">
    <text evidence="2">The sequence shown here is derived from an EMBL/GenBank/DDBJ whole genome shotgun (WGS) entry which is preliminary data.</text>
</comment>
<proteinExistence type="predicted"/>
<evidence type="ECO:0000313" key="2">
    <source>
        <dbReference type="EMBL" id="MFC5358172.1"/>
    </source>
</evidence>
<evidence type="ECO:0000313" key="3">
    <source>
        <dbReference type="Proteomes" id="UP001596166"/>
    </source>
</evidence>
<keyword evidence="3" id="KW-1185">Reference proteome</keyword>
<feature type="compositionally biased region" description="Basic and acidic residues" evidence="1">
    <location>
        <begin position="31"/>
        <end position="48"/>
    </location>
</feature>
<sequence length="48" mass="5829">MDWIRDWTRWLRRPGDWGNWPRPLDDADQPQVERDPPDRPGTRCGAER</sequence>
<dbReference type="EMBL" id="JBHSLC010000081">
    <property type="protein sequence ID" value="MFC5358172.1"/>
    <property type="molecule type" value="Genomic_DNA"/>
</dbReference>
<protein>
    <submittedName>
        <fullName evidence="2">Uncharacterized protein</fullName>
    </submittedName>
</protein>
<reference evidence="3" key="1">
    <citation type="journal article" date="2019" name="Int. J. Syst. Evol. Microbiol.">
        <title>The Global Catalogue of Microorganisms (GCM) 10K type strain sequencing project: providing services to taxonomists for standard genome sequencing and annotation.</title>
        <authorList>
            <consortium name="The Broad Institute Genomics Platform"/>
            <consortium name="The Broad Institute Genome Sequencing Center for Infectious Disease"/>
            <person name="Wu L."/>
            <person name="Ma J."/>
        </authorList>
    </citation>
    <scope>NUCLEOTIDE SEQUENCE [LARGE SCALE GENOMIC DNA]</scope>
    <source>
        <strain evidence="3">CCUG 58760</strain>
    </source>
</reference>
<name>A0ABW0GDB6_9PROT</name>
<organism evidence="2 3">
    <name type="scientific">Azospirillum himalayense</name>
    <dbReference type="NCBI Taxonomy" id="654847"/>
    <lineage>
        <taxon>Bacteria</taxon>
        <taxon>Pseudomonadati</taxon>
        <taxon>Pseudomonadota</taxon>
        <taxon>Alphaproteobacteria</taxon>
        <taxon>Rhodospirillales</taxon>
        <taxon>Azospirillaceae</taxon>
        <taxon>Azospirillum</taxon>
    </lineage>
</organism>
<feature type="region of interest" description="Disordered" evidence="1">
    <location>
        <begin position="13"/>
        <end position="48"/>
    </location>
</feature>
<gene>
    <name evidence="2" type="ORF">ACFPMG_24600</name>
</gene>
<dbReference type="Proteomes" id="UP001596166">
    <property type="component" value="Unassembled WGS sequence"/>
</dbReference>
<evidence type="ECO:0000256" key="1">
    <source>
        <dbReference type="SAM" id="MobiDB-lite"/>
    </source>
</evidence>
<dbReference type="RefSeq" id="WP_376997875.1">
    <property type="nucleotide sequence ID" value="NZ_JBHSLC010000081.1"/>
</dbReference>